<proteinExistence type="predicted"/>
<organism evidence="1">
    <name type="scientific">Anguilla anguilla</name>
    <name type="common">European freshwater eel</name>
    <name type="synonym">Muraena anguilla</name>
    <dbReference type="NCBI Taxonomy" id="7936"/>
    <lineage>
        <taxon>Eukaryota</taxon>
        <taxon>Metazoa</taxon>
        <taxon>Chordata</taxon>
        <taxon>Craniata</taxon>
        <taxon>Vertebrata</taxon>
        <taxon>Euteleostomi</taxon>
        <taxon>Actinopterygii</taxon>
        <taxon>Neopterygii</taxon>
        <taxon>Teleostei</taxon>
        <taxon>Anguilliformes</taxon>
        <taxon>Anguillidae</taxon>
        <taxon>Anguilla</taxon>
    </lineage>
</organism>
<protein>
    <submittedName>
        <fullName evidence="1">Uncharacterized protein</fullName>
    </submittedName>
</protein>
<dbReference type="AlphaFoldDB" id="A0A0E9XRM0"/>
<dbReference type="EMBL" id="GBXM01003491">
    <property type="protein sequence ID" value="JAI05087.1"/>
    <property type="molecule type" value="Transcribed_RNA"/>
</dbReference>
<evidence type="ECO:0000313" key="1">
    <source>
        <dbReference type="EMBL" id="JAI05087.1"/>
    </source>
</evidence>
<accession>A0A0E9XRM0</accession>
<reference evidence="1" key="1">
    <citation type="submission" date="2014-11" db="EMBL/GenBank/DDBJ databases">
        <authorList>
            <person name="Amaro Gonzalez C."/>
        </authorList>
    </citation>
    <scope>NUCLEOTIDE SEQUENCE</scope>
</reference>
<sequence>MILRHTAFDTAPHLRMIPAESHTHTHTLPYRSYTQAHQAISFYFIQRKSGVFHRLAFRLYVDINVDSVAEGTEVGVYMCAFFPSLMLKYHTTGMPNCTNDLQHYALNANVLGRSHK</sequence>
<name>A0A0E9XRM0_ANGAN</name>
<reference evidence="1" key="2">
    <citation type="journal article" date="2015" name="Fish Shellfish Immunol.">
        <title>Early steps in the European eel (Anguilla anguilla)-Vibrio vulnificus interaction in the gills: Role of the RtxA13 toxin.</title>
        <authorList>
            <person name="Callol A."/>
            <person name="Pajuelo D."/>
            <person name="Ebbesson L."/>
            <person name="Teles M."/>
            <person name="MacKenzie S."/>
            <person name="Amaro C."/>
        </authorList>
    </citation>
    <scope>NUCLEOTIDE SEQUENCE</scope>
</reference>